<dbReference type="NCBIfam" id="TIGR03087">
    <property type="entry name" value="stp1"/>
    <property type="match status" value="1"/>
</dbReference>
<proteinExistence type="predicted"/>
<dbReference type="AlphaFoldDB" id="A0A2G6KCK7"/>
<dbReference type="CDD" id="cd03801">
    <property type="entry name" value="GT4_PimA-like"/>
    <property type="match status" value="1"/>
</dbReference>
<reference evidence="1 2" key="1">
    <citation type="submission" date="2017-10" db="EMBL/GenBank/DDBJ databases">
        <title>Novel microbial diversity and functional potential in the marine mammal oral microbiome.</title>
        <authorList>
            <person name="Dudek N.K."/>
            <person name="Sun C.L."/>
            <person name="Burstein D."/>
            <person name="Kantor R.S."/>
            <person name="Aliaga Goltsman D.S."/>
            <person name="Bik E.M."/>
            <person name="Thomas B.C."/>
            <person name="Banfield J.F."/>
            <person name="Relman D.A."/>
        </authorList>
    </citation>
    <scope>NUCLEOTIDE SEQUENCE [LARGE SCALE GENOMIC DNA]</scope>
    <source>
        <strain evidence="1">DOLJORAL78_47_16</strain>
    </source>
</reference>
<dbReference type="EMBL" id="PDSK01000103">
    <property type="protein sequence ID" value="PIE33110.1"/>
    <property type="molecule type" value="Genomic_DNA"/>
</dbReference>
<dbReference type="InterPro" id="IPR017521">
    <property type="entry name" value="Sugar_tfrase_PEP-CTERM_Stp1"/>
</dbReference>
<organism evidence="1 2">
    <name type="scientific">candidate division KSB3 bacterium</name>
    <dbReference type="NCBI Taxonomy" id="2044937"/>
    <lineage>
        <taxon>Bacteria</taxon>
        <taxon>candidate division KSB3</taxon>
    </lineage>
</organism>
<dbReference type="Pfam" id="PF13692">
    <property type="entry name" value="Glyco_trans_1_4"/>
    <property type="match status" value="1"/>
</dbReference>
<sequence>MNILYIAHRIPYPPNKGDKIRSFNEIKFLSKNHRIWLCCLTDDKNDLQYVSELQAYCQLVDVVYLPPIQAKIQALAALCSRSPLSLAYFFSGRLQSLVNKRIQEQKFDAIVVYSSSMAQYVEPGREIPKIMDFVDIDSDKWAQYARSVSFPYSVIYRLESARLKKYETVIANTFQHSIFVSFAEADDFRKMISSSVAVSAVVNGIDTEMFCPSEEPYEPHRLVFTGAMDYFANVETVLYFVKDVLPLIQKEIPDVTFYIVGSKPAPEILQLGKDYENITVTGFVDQVRPYVVKSAVFVAPMKIARGINNKILEAMAMGVPVVTSSLGFKGLPETLGDSMFVEDAPRAFAEQVVRLLEEPDLRVRISEQGRRAVEMSCSWEHNLEKLEDILLESVKHSV</sequence>
<name>A0A2G6KCK7_9BACT</name>
<gene>
    <name evidence="1" type="ORF">CSA56_13070</name>
</gene>
<dbReference type="Gene3D" id="3.40.50.2000">
    <property type="entry name" value="Glycogen Phosphorylase B"/>
    <property type="match status" value="2"/>
</dbReference>
<evidence type="ECO:0008006" key="3">
    <source>
        <dbReference type="Google" id="ProtNLM"/>
    </source>
</evidence>
<evidence type="ECO:0000313" key="1">
    <source>
        <dbReference type="EMBL" id="PIE33110.1"/>
    </source>
</evidence>
<accession>A0A2G6KCK7</accession>
<evidence type="ECO:0000313" key="2">
    <source>
        <dbReference type="Proteomes" id="UP000230821"/>
    </source>
</evidence>
<dbReference type="PANTHER" id="PTHR12526:SF600">
    <property type="entry name" value="GLYCOSYL TRANSFERASE GROUP 1"/>
    <property type="match status" value="1"/>
</dbReference>
<dbReference type="SUPFAM" id="SSF53756">
    <property type="entry name" value="UDP-Glycosyltransferase/glycogen phosphorylase"/>
    <property type="match status" value="1"/>
</dbReference>
<comment type="caution">
    <text evidence="1">The sequence shown here is derived from an EMBL/GenBank/DDBJ whole genome shotgun (WGS) entry which is preliminary data.</text>
</comment>
<dbReference type="PANTHER" id="PTHR12526">
    <property type="entry name" value="GLYCOSYLTRANSFERASE"/>
    <property type="match status" value="1"/>
</dbReference>
<dbReference type="Proteomes" id="UP000230821">
    <property type="component" value="Unassembled WGS sequence"/>
</dbReference>
<protein>
    <recommendedName>
        <fullName evidence="3">TIGR03087 family PEP-CTERM/XrtA system glycosyltransferase</fullName>
    </recommendedName>
</protein>
<dbReference type="GO" id="GO:0016757">
    <property type="term" value="F:glycosyltransferase activity"/>
    <property type="evidence" value="ECO:0007669"/>
    <property type="project" value="TreeGrafter"/>
</dbReference>